<reference evidence="5" key="2">
    <citation type="submission" date="2023-07" db="EMBL/GenBank/DDBJ databases">
        <authorList>
            <person name="de Witt J."/>
        </authorList>
    </citation>
    <scope>NUCLEOTIDE SEQUENCE [LARGE SCALE GENOMIC DNA]</scope>
    <source>
        <strain evidence="5">FZJ</strain>
    </source>
</reference>
<dbReference type="AlphaFoldDB" id="A0A1I6C288"/>
<evidence type="ECO:0000313" key="3">
    <source>
        <dbReference type="EMBL" id="SFQ87306.1"/>
    </source>
</evidence>
<accession>A0A1I6C288</accession>
<keyword evidence="1" id="KW-0732">Signal</keyword>
<evidence type="ECO:0000313" key="4">
    <source>
        <dbReference type="Proteomes" id="UP000242815"/>
    </source>
</evidence>
<organism evidence="3 4">
    <name type="scientific">Halopseudomonas formosensis</name>
    <dbReference type="NCBI Taxonomy" id="1002526"/>
    <lineage>
        <taxon>Bacteria</taxon>
        <taxon>Pseudomonadati</taxon>
        <taxon>Pseudomonadota</taxon>
        <taxon>Gammaproteobacteria</taxon>
        <taxon>Pseudomonadales</taxon>
        <taxon>Pseudomonadaceae</taxon>
        <taxon>Halopseudomonas</taxon>
    </lineage>
</organism>
<dbReference type="RefSeq" id="WP_090540318.1">
    <property type="nucleotide sequence ID" value="NZ_FOYD01000011.1"/>
</dbReference>
<dbReference type="InterPro" id="IPR022053">
    <property type="entry name" value="DUF3613"/>
</dbReference>
<dbReference type="Pfam" id="PF12266">
    <property type="entry name" value="DUF3613"/>
    <property type="match status" value="1"/>
</dbReference>
<evidence type="ECO:0000313" key="2">
    <source>
        <dbReference type="EMBL" id="MDX9687695.1"/>
    </source>
</evidence>
<name>A0A1I6C288_9GAMM</name>
<proteinExistence type="predicted"/>
<dbReference type="EMBL" id="JAVRDO010000005">
    <property type="protein sequence ID" value="MDX9687695.1"/>
    <property type="molecule type" value="Genomic_DNA"/>
</dbReference>
<dbReference type="Proteomes" id="UP000242815">
    <property type="component" value="Unassembled WGS sequence"/>
</dbReference>
<feature type="chain" id="PRO_5043145580" evidence="1">
    <location>
        <begin position="20"/>
        <end position="88"/>
    </location>
</feature>
<keyword evidence="5" id="KW-1185">Reference proteome</keyword>
<reference evidence="2" key="3">
    <citation type="submission" date="2024-05" db="EMBL/GenBank/DDBJ databases">
        <authorList>
            <person name="de Witt J."/>
        </authorList>
    </citation>
    <scope>NUCLEOTIDE SEQUENCE</scope>
    <source>
        <strain evidence="2">FZJ</strain>
    </source>
</reference>
<protein>
    <submittedName>
        <fullName evidence="2">DUF3613 domain-containing protein</fullName>
    </submittedName>
</protein>
<evidence type="ECO:0000256" key="1">
    <source>
        <dbReference type="SAM" id="SignalP"/>
    </source>
</evidence>
<feature type="signal peptide" evidence="1">
    <location>
        <begin position="1"/>
        <end position="19"/>
    </location>
</feature>
<gene>
    <name evidence="2" type="ORF">RED13_002134</name>
    <name evidence="3" type="ORF">SAMN05216578_11117</name>
</gene>
<sequence>MHRRILTGLTLMLAGTVNATEVTGGLIGNPQTQTERWLQWQTEGSAASTQVQSATPAERERSMQRLLDSFNHPIPEYFGEKDGGSFER</sequence>
<dbReference type="STRING" id="1002526.SAMN05216578_11117"/>
<dbReference type="OrthoDB" id="7068897at2"/>
<dbReference type="EMBL" id="FOYD01000011">
    <property type="protein sequence ID" value="SFQ87306.1"/>
    <property type="molecule type" value="Genomic_DNA"/>
</dbReference>
<reference evidence="3 4" key="1">
    <citation type="submission" date="2016-10" db="EMBL/GenBank/DDBJ databases">
        <authorList>
            <person name="de Groot N.N."/>
        </authorList>
    </citation>
    <scope>NUCLEOTIDE SEQUENCE [LARGE SCALE GENOMIC DNA]</scope>
    <source>
        <strain evidence="3 4">JCM 18415</strain>
    </source>
</reference>
<dbReference type="Proteomes" id="UP001281217">
    <property type="component" value="Unassembled WGS sequence"/>
</dbReference>
<evidence type="ECO:0000313" key="5">
    <source>
        <dbReference type="Proteomes" id="UP001281217"/>
    </source>
</evidence>